<gene>
    <name evidence="2" type="ORF">B0H17DRAFT_212227</name>
</gene>
<protein>
    <submittedName>
        <fullName evidence="2">Uncharacterized protein</fullName>
    </submittedName>
</protein>
<feature type="region of interest" description="Disordered" evidence="1">
    <location>
        <begin position="24"/>
        <end position="51"/>
    </location>
</feature>
<accession>A0AAD7DVM4</accession>
<evidence type="ECO:0000313" key="2">
    <source>
        <dbReference type="EMBL" id="KAJ7700805.1"/>
    </source>
</evidence>
<keyword evidence="3" id="KW-1185">Reference proteome</keyword>
<dbReference type="AlphaFoldDB" id="A0AAD7DVM4"/>
<comment type="caution">
    <text evidence="2">The sequence shown here is derived from an EMBL/GenBank/DDBJ whole genome shotgun (WGS) entry which is preliminary data.</text>
</comment>
<dbReference type="Proteomes" id="UP001221757">
    <property type="component" value="Unassembled WGS sequence"/>
</dbReference>
<organism evidence="2 3">
    <name type="scientific">Mycena rosella</name>
    <name type="common">Pink bonnet</name>
    <name type="synonym">Agaricus rosellus</name>
    <dbReference type="NCBI Taxonomy" id="1033263"/>
    <lineage>
        <taxon>Eukaryota</taxon>
        <taxon>Fungi</taxon>
        <taxon>Dikarya</taxon>
        <taxon>Basidiomycota</taxon>
        <taxon>Agaricomycotina</taxon>
        <taxon>Agaricomycetes</taxon>
        <taxon>Agaricomycetidae</taxon>
        <taxon>Agaricales</taxon>
        <taxon>Marasmiineae</taxon>
        <taxon>Mycenaceae</taxon>
        <taxon>Mycena</taxon>
    </lineage>
</organism>
<evidence type="ECO:0000313" key="3">
    <source>
        <dbReference type="Proteomes" id="UP001221757"/>
    </source>
</evidence>
<proteinExistence type="predicted"/>
<sequence length="264" mass="29926">MQELELHLIGYRKRATVLTMSGYYDDDETSNTQDFEGEEDKSTTTATPSLPTLGTAKIHHSCRLPRRRCTPLLPRRCCRSVRLRRELVPATMEFEGYNAPADENIYAPADEEVDASVDEECNAPPDEEAPAEHYEDTSLTVVNVMNIAVEGGEEFDDDHDAYELGQLQQQQQTAYERPRGSGMRTIWNGARTRYESECGPSRRARGRSRLPRRSWLPLSSLRRTRRRRPGAAHKPRLAKAACLRVRLANPKVHGQGNVTPPPRK</sequence>
<evidence type="ECO:0000256" key="1">
    <source>
        <dbReference type="SAM" id="MobiDB-lite"/>
    </source>
</evidence>
<dbReference type="EMBL" id="JARKIE010000019">
    <property type="protein sequence ID" value="KAJ7700805.1"/>
    <property type="molecule type" value="Genomic_DNA"/>
</dbReference>
<name>A0AAD7DVM4_MYCRO</name>
<feature type="compositionally biased region" description="Acidic residues" evidence="1">
    <location>
        <begin position="24"/>
        <end position="39"/>
    </location>
</feature>
<reference evidence="2" key="1">
    <citation type="submission" date="2023-03" db="EMBL/GenBank/DDBJ databases">
        <title>Massive genome expansion in bonnet fungi (Mycena s.s.) driven by repeated elements and novel gene families across ecological guilds.</title>
        <authorList>
            <consortium name="Lawrence Berkeley National Laboratory"/>
            <person name="Harder C.B."/>
            <person name="Miyauchi S."/>
            <person name="Viragh M."/>
            <person name="Kuo A."/>
            <person name="Thoen E."/>
            <person name="Andreopoulos B."/>
            <person name="Lu D."/>
            <person name="Skrede I."/>
            <person name="Drula E."/>
            <person name="Henrissat B."/>
            <person name="Morin E."/>
            <person name="Kohler A."/>
            <person name="Barry K."/>
            <person name="LaButti K."/>
            <person name="Morin E."/>
            <person name="Salamov A."/>
            <person name="Lipzen A."/>
            <person name="Mereny Z."/>
            <person name="Hegedus B."/>
            <person name="Baldrian P."/>
            <person name="Stursova M."/>
            <person name="Weitz H."/>
            <person name="Taylor A."/>
            <person name="Grigoriev I.V."/>
            <person name="Nagy L.G."/>
            <person name="Martin F."/>
            <person name="Kauserud H."/>
        </authorList>
    </citation>
    <scope>NUCLEOTIDE SEQUENCE</scope>
    <source>
        <strain evidence="2">CBHHK067</strain>
    </source>
</reference>